<dbReference type="Pfam" id="PF05795">
    <property type="entry name" value="Plasmodium_Vir"/>
    <property type="match status" value="1"/>
</dbReference>
<reference evidence="1 2" key="1">
    <citation type="submission" date="2016-06" db="EMBL/GenBank/DDBJ databases">
        <authorList>
            <consortium name="Pathogen Informatics"/>
        </authorList>
    </citation>
    <scope>NUCLEOTIDE SEQUENCE [LARGE SCALE GENOMIC DNA]</scope>
</reference>
<dbReference type="Proteomes" id="UP000243200">
    <property type="component" value="Unassembled WGS sequence"/>
</dbReference>
<dbReference type="EMBL" id="FLRJ01000069">
    <property type="protein sequence ID" value="SBT72561.1"/>
    <property type="molecule type" value="Genomic_DNA"/>
</dbReference>
<organism evidence="1 2">
    <name type="scientific">Plasmodium ovale</name>
    <name type="common">malaria parasite P. ovale</name>
    <dbReference type="NCBI Taxonomy" id="36330"/>
    <lineage>
        <taxon>Eukaryota</taxon>
        <taxon>Sar</taxon>
        <taxon>Alveolata</taxon>
        <taxon>Apicomplexa</taxon>
        <taxon>Aconoidasida</taxon>
        <taxon>Haemosporida</taxon>
        <taxon>Plasmodiidae</taxon>
        <taxon>Plasmodium</taxon>
        <taxon>Plasmodium (Plasmodium)</taxon>
    </lineage>
</organism>
<proteinExistence type="predicted"/>
<protein>
    <submittedName>
        <fullName evidence="1">PIR protein</fullName>
    </submittedName>
</protein>
<accession>A0A1C3KG13</accession>
<name>A0A1C3KG13_PLAOA</name>
<dbReference type="VEuPathDB" id="PlasmoDB:PocGH01_00188700"/>
<dbReference type="InterPro" id="IPR008780">
    <property type="entry name" value="Plasmodium_Vir"/>
</dbReference>
<dbReference type="AlphaFoldDB" id="A0A1C3KG13"/>
<dbReference type="VEuPathDB" id="PlasmoDB:POWCR01_000035500"/>
<evidence type="ECO:0000313" key="2">
    <source>
        <dbReference type="Proteomes" id="UP000243200"/>
    </source>
</evidence>
<evidence type="ECO:0000313" key="1">
    <source>
        <dbReference type="EMBL" id="SBT72561.1"/>
    </source>
</evidence>
<gene>
    <name evidence="1" type="primary">PowCR01_000035500</name>
    <name evidence="1" type="ORF">POWCR01_000035500</name>
</gene>
<sequence>MVTEDYDISGLPSNIFYSKLDRAAKHYIHSETPSWDTYVKGHPINKKSIFNELLKVFYYVSYYDKNDDLFYGKHWNYLYFWVGLKVLNVLGESSFSDVMPVLKAVRSGIDGTEVYNDDLFTITTKHFKDLKEIYDYSQNYSTIYAKIGPLNSDCTSSFKQYVEKGYNAYNTMKGNCSQNNSDDYCKIFHRFEKKYKMDEITKLTCTGTKAPEVRSQAQHSAMPVSVQAHGPGIPVLKPEMGYMLHGMSIPKGGTPTPADSTDVFPITLLFSPVRSWLYSNVFKKEIIRSIEDEKESEEIFQDSYVYPNRDFIDTSHHIPYHNMHIS</sequence>
<dbReference type="OrthoDB" id="383226at2759"/>